<accession>A0ABV1KSF7</accession>
<evidence type="ECO:0008006" key="3">
    <source>
        <dbReference type="Google" id="ProtNLM"/>
    </source>
</evidence>
<dbReference type="Proteomes" id="UP001493487">
    <property type="component" value="Unassembled WGS sequence"/>
</dbReference>
<protein>
    <recommendedName>
        <fullName evidence="3">DUF4872 domain-containing protein</fullName>
    </recommendedName>
</protein>
<keyword evidence="2" id="KW-1185">Reference proteome</keyword>
<gene>
    <name evidence="1" type="ORF">QJS35_10995</name>
</gene>
<evidence type="ECO:0000313" key="2">
    <source>
        <dbReference type="Proteomes" id="UP001493487"/>
    </source>
</evidence>
<dbReference type="EMBL" id="JASKHM010000005">
    <property type="protein sequence ID" value="MEQ4482922.1"/>
    <property type="molecule type" value="Genomic_DNA"/>
</dbReference>
<proteinExistence type="predicted"/>
<sequence length="339" mass="38226">MQKASEPVRLTWSPSAQAVYGLLQYTNKKHFYSLADVMFITNSSFMINIHPVTVFGAGPTLFSPYHLMGKGLLAMGFDIGECFYEIPATPEQLEVYVQFVKESVDRGLPVIGWDLFCPEFGLIYGYDHQKQLLHARDAEKVGQIPFSEINNRRFTCIQATAIYASTHVDPLDTLEDSLRRAVAFSLETDRNPSSEYRHGLPGYDAWIEAFKNRGIDIPENAYNLSVTGDGRMFAAQFFSSFSDTVFGRASLDLELTPLASEAARHYRDTADALSELISRFPFPHGGEPNDPNEAEWAIPRLIRARDSEAKGIAVMQQMLDKLLQRKRENPLSLGKWIQN</sequence>
<organism evidence="1 2">
    <name type="scientific">Cohnella silvisoli</name>
    <dbReference type="NCBI Taxonomy" id="2873699"/>
    <lineage>
        <taxon>Bacteria</taxon>
        <taxon>Bacillati</taxon>
        <taxon>Bacillota</taxon>
        <taxon>Bacilli</taxon>
        <taxon>Bacillales</taxon>
        <taxon>Paenibacillaceae</taxon>
        <taxon>Cohnella</taxon>
    </lineage>
</organism>
<dbReference type="RefSeq" id="WP_232185620.1">
    <property type="nucleotide sequence ID" value="NZ_JAIOAP010000005.1"/>
</dbReference>
<comment type="caution">
    <text evidence="1">The sequence shown here is derived from an EMBL/GenBank/DDBJ whole genome shotgun (WGS) entry which is preliminary data.</text>
</comment>
<evidence type="ECO:0000313" key="1">
    <source>
        <dbReference type="EMBL" id="MEQ4482922.1"/>
    </source>
</evidence>
<reference evidence="1 2" key="1">
    <citation type="journal article" date="2023" name="Genome Announc.">
        <title>Pan-Genome Analyses of the Genus Cohnella and Proposal of the Novel Species Cohnella silvisoli sp. nov., Isolated from Forest Soil.</title>
        <authorList>
            <person name="Wang C."/>
            <person name="Mao L."/>
            <person name="Bao G."/>
            <person name="Zhu H."/>
        </authorList>
    </citation>
    <scope>NUCLEOTIDE SEQUENCE [LARGE SCALE GENOMIC DNA]</scope>
    <source>
        <strain evidence="1 2">NL03-T5-1</strain>
    </source>
</reference>
<name>A0ABV1KSF7_9BACL</name>